<organism evidence="9 10">
    <name type="scientific">Gordonibacter pamelaeae</name>
    <dbReference type="NCBI Taxonomy" id="471189"/>
    <lineage>
        <taxon>Bacteria</taxon>
        <taxon>Bacillati</taxon>
        <taxon>Actinomycetota</taxon>
        <taxon>Coriobacteriia</taxon>
        <taxon>Eggerthellales</taxon>
        <taxon>Eggerthellaceae</taxon>
        <taxon>Gordonibacter</taxon>
    </lineage>
</organism>
<dbReference type="InterPro" id="IPR052983">
    <property type="entry name" value="MFS_Riboflavin_Transporter"/>
</dbReference>
<evidence type="ECO:0000256" key="2">
    <source>
        <dbReference type="ARBA" id="ARBA00022448"/>
    </source>
</evidence>
<dbReference type="RefSeq" id="WP_114568454.1">
    <property type="nucleotide sequence ID" value="NZ_CABMMS010000002.1"/>
</dbReference>
<dbReference type="InterPro" id="IPR017896">
    <property type="entry name" value="4Fe4S_Fe-S-bd"/>
</dbReference>
<feature type="transmembrane region" description="Helical" evidence="6">
    <location>
        <begin position="438"/>
        <end position="462"/>
    </location>
</feature>
<dbReference type="GO" id="GO:0022857">
    <property type="term" value="F:transmembrane transporter activity"/>
    <property type="evidence" value="ECO:0007669"/>
    <property type="project" value="InterPro"/>
</dbReference>
<feature type="transmembrane region" description="Helical" evidence="6">
    <location>
        <begin position="105"/>
        <end position="124"/>
    </location>
</feature>
<dbReference type="PANTHER" id="PTHR43385:SF1">
    <property type="entry name" value="RIBOFLAVIN TRANSPORTER RIBJ"/>
    <property type="match status" value="1"/>
</dbReference>
<keyword evidence="2" id="KW-0813">Transport</keyword>
<feature type="transmembrane region" description="Helical" evidence="6">
    <location>
        <begin position="320"/>
        <end position="340"/>
    </location>
</feature>
<evidence type="ECO:0008006" key="11">
    <source>
        <dbReference type="Google" id="ProtNLM"/>
    </source>
</evidence>
<dbReference type="SUPFAM" id="SSF103473">
    <property type="entry name" value="MFS general substrate transporter"/>
    <property type="match status" value="1"/>
</dbReference>
<dbReference type="Gene3D" id="3.30.70.20">
    <property type="match status" value="2"/>
</dbReference>
<keyword evidence="10" id="KW-1185">Reference proteome</keyword>
<evidence type="ECO:0000256" key="4">
    <source>
        <dbReference type="ARBA" id="ARBA00022989"/>
    </source>
</evidence>
<evidence type="ECO:0000256" key="1">
    <source>
        <dbReference type="ARBA" id="ARBA00004651"/>
    </source>
</evidence>
<name>A0A369M790_9ACTN</name>
<evidence type="ECO:0000313" key="10">
    <source>
        <dbReference type="Proteomes" id="UP000254000"/>
    </source>
</evidence>
<feature type="transmembrane region" description="Helical" evidence="6">
    <location>
        <begin position="377"/>
        <end position="404"/>
    </location>
</feature>
<feature type="transmembrane region" description="Helical" evidence="6">
    <location>
        <begin position="411"/>
        <end position="432"/>
    </location>
</feature>
<keyword evidence="3 6" id="KW-0812">Transmembrane</keyword>
<dbReference type="PROSITE" id="PS51379">
    <property type="entry name" value="4FE4S_FER_2"/>
    <property type="match status" value="1"/>
</dbReference>
<dbReference type="AlphaFoldDB" id="A0A369M790"/>
<comment type="caution">
    <text evidence="9">The sequence shown here is derived from an EMBL/GenBank/DDBJ whole genome shotgun (WGS) entry which is preliminary data.</text>
</comment>
<evidence type="ECO:0000256" key="6">
    <source>
        <dbReference type="SAM" id="Phobius"/>
    </source>
</evidence>
<evidence type="ECO:0000259" key="7">
    <source>
        <dbReference type="PROSITE" id="PS50850"/>
    </source>
</evidence>
<dbReference type="Pfam" id="PF07690">
    <property type="entry name" value="MFS_1"/>
    <property type="match status" value="1"/>
</dbReference>
<gene>
    <name evidence="9" type="ORF">C1877_04060</name>
</gene>
<accession>A0A369M790</accession>
<proteinExistence type="predicted"/>
<feature type="transmembrane region" description="Helical" evidence="6">
    <location>
        <begin position="192"/>
        <end position="212"/>
    </location>
</feature>
<feature type="domain" description="4Fe-4S ferredoxin-type" evidence="8">
    <location>
        <begin position="10"/>
        <end position="39"/>
    </location>
</feature>
<dbReference type="InterPro" id="IPR020846">
    <property type="entry name" value="MFS_dom"/>
</dbReference>
<evidence type="ECO:0000313" key="9">
    <source>
        <dbReference type="EMBL" id="RDB66365.1"/>
    </source>
</evidence>
<keyword evidence="4 6" id="KW-1133">Transmembrane helix</keyword>
<dbReference type="EMBL" id="PPTS01000002">
    <property type="protein sequence ID" value="RDB66365.1"/>
    <property type="molecule type" value="Genomic_DNA"/>
</dbReference>
<feature type="transmembrane region" description="Helical" evidence="6">
    <location>
        <begin position="160"/>
        <end position="180"/>
    </location>
</feature>
<dbReference type="GeneID" id="78358888"/>
<evidence type="ECO:0000256" key="3">
    <source>
        <dbReference type="ARBA" id="ARBA00022692"/>
    </source>
</evidence>
<dbReference type="PROSITE" id="PS50850">
    <property type="entry name" value="MFS"/>
    <property type="match status" value="1"/>
</dbReference>
<evidence type="ECO:0000256" key="5">
    <source>
        <dbReference type="ARBA" id="ARBA00023136"/>
    </source>
</evidence>
<dbReference type="OrthoDB" id="182417at2"/>
<dbReference type="PANTHER" id="PTHR43385">
    <property type="entry name" value="RIBOFLAVIN TRANSPORTER RIBJ"/>
    <property type="match status" value="1"/>
</dbReference>
<dbReference type="GO" id="GO:0005886">
    <property type="term" value="C:plasma membrane"/>
    <property type="evidence" value="ECO:0007669"/>
    <property type="project" value="UniProtKB-SubCell"/>
</dbReference>
<feature type="transmembrane region" description="Helical" evidence="6">
    <location>
        <begin position="224"/>
        <end position="243"/>
    </location>
</feature>
<dbReference type="InterPro" id="IPR011701">
    <property type="entry name" value="MFS"/>
</dbReference>
<dbReference type="Gene3D" id="1.20.1250.20">
    <property type="entry name" value="MFS general substrate transporter like domains"/>
    <property type="match status" value="2"/>
</dbReference>
<protein>
    <recommendedName>
        <fullName evidence="11">MFS transporter</fullName>
    </recommendedName>
</protein>
<feature type="transmembrane region" description="Helical" evidence="6">
    <location>
        <begin position="352"/>
        <end position="371"/>
    </location>
</feature>
<evidence type="ECO:0000259" key="8">
    <source>
        <dbReference type="PROSITE" id="PS51379"/>
    </source>
</evidence>
<dbReference type="SUPFAM" id="SSF54862">
    <property type="entry name" value="4Fe-4S ferredoxins"/>
    <property type="match status" value="1"/>
</dbReference>
<feature type="transmembrane region" description="Helical" evidence="6">
    <location>
        <begin position="282"/>
        <end position="300"/>
    </location>
</feature>
<dbReference type="Proteomes" id="UP000254000">
    <property type="component" value="Unassembled WGS sequence"/>
</dbReference>
<feature type="domain" description="Major facilitator superfamily (MFS) profile" evidence="7">
    <location>
        <begin position="64"/>
        <end position="467"/>
    </location>
</feature>
<sequence length="486" mass="50962">MKKRVNGEGIALLHDLDDCTGCFGCEAACRETWRYPYDEDWMRVIRRTPFVVDGKLRTYHVVAPVLDKCAACYAKDPDPLCVTGCPGQALRIGMTEALGAQPAEVALGFSIYALAAGFASLVVGDVINKIKLRGSMLCSAVLFSGGFLILGLMTEIWQVYVAYVVMGVGSALGGMVILSGIPNNWFNKRRGIVTAIIWSAMFPGSLVVGQIIPAATASGNWQMAPFALAGIAFVVLIVGAFLLKWQPQEVGLLPDGMTEEEAAAQAEAAGAAKLVGLTRGEALKTTTFWFIAIAFALIGIGEQGPFQNFPAYIVGNGFDLAVAGAFMSAISLSGVVGKLASGVIIDAVGPRIAYCILNSLAVVGLVLIIFVGDNIVLLFASSILFGVALSSSAVCFSTATAMYLGPKHFGAIYGFVFLGKPICDAIGVPLVAAISGTALGFSGAFGICAVFVAGSTISMFMVRKNKKLVQMEEEAAKELQAEVAAQ</sequence>
<dbReference type="InterPro" id="IPR036259">
    <property type="entry name" value="MFS_trans_sf"/>
</dbReference>
<comment type="subcellular location">
    <subcellularLocation>
        <location evidence="1">Cell membrane</location>
        <topology evidence="1">Multi-pass membrane protein</topology>
    </subcellularLocation>
</comment>
<reference evidence="9 10" key="1">
    <citation type="journal article" date="2018" name="Elife">
        <title>Discovery and characterization of a prevalent human gut bacterial enzyme sufficient for the inactivation of a family of plant toxins.</title>
        <authorList>
            <person name="Koppel N."/>
            <person name="Bisanz J.E."/>
            <person name="Pandelia M.E."/>
            <person name="Turnbaugh P.J."/>
            <person name="Balskus E.P."/>
        </authorList>
    </citation>
    <scope>NUCLEOTIDE SEQUENCE [LARGE SCALE GENOMIC DNA]</scope>
    <source>
        <strain evidence="9 10">3C</strain>
    </source>
</reference>
<feature type="transmembrane region" description="Helical" evidence="6">
    <location>
        <begin position="136"/>
        <end position="154"/>
    </location>
</feature>
<keyword evidence="5 6" id="KW-0472">Membrane</keyword>